<dbReference type="GO" id="GO:0043041">
    <property type="term" value="P:amino acid activation for nonribosomal peptide biosynthetic process"/>
    <property type="evidence" value="ECO:0007669"/>
    <property type="project" value="TreeGrafter"/>
</dbReference>
<dbReference type="SMART" id="SM00823">
    <property type="entry name" value="PKS_PP"/>
    <property type="match status" value="1"/>
</dbReference>
<evidence type="ECO:0000256" key="6">
    <source>
        <dbReference type="SAM" id="MobiDB-lite"/>
    </source>
</evidence>
<organism evidence="8 9">
    <name type="scientific">Actinomadura rudentiformis</name>
    <dbReference type="NCBI Taxonomy" id="359158"/>
    <lineage>
        <taxon>Bacteria</taxon>
        <taxon>Bacillati</taxon>
        <taxon>Actinomycetota</taxon>
        <taxon>Actinomycetes</taxon>
        <taxon>Streptosporangiales</taxon>
        <taxon>Thermomonosporaceae</taxon>
        <taxon>Actinomadura</taxon>
    </lineage>
</organism>
<dbReference type="InterPro" id="IPR023213">
    <property type="entry name" value="CAT-like_dom_sf"/>
</dbReference>
<dbReference type="SUPFAM" id="SSF47336">
    <property type="entry name" value="ACP-like"/>
    <property type="match status" value="1"/>
</dbReference>
<proteinExistence type="predicted"/>
<evidence type="ECO:0000256" key="5">
    <source>
        <dbReference type="ARBA" id="ARBA00023194"/>
    </source>
</evidence>
<dbReference type="SUPFAM" id="SSF56801">
    <property type="entry name" value="Acetyl-CoA synthetase-like"/>
    <property type="match status" value="1"/>
</dbReference>
<dbReference type="AlphaFoldDB" id="A0A6H9YMH9"/>
<dbReference type="GO" id="GO:0003824">
    <property type="term" value="F:catalytic activity"/>
    <property type="evidence" value="ECO:0007669"/>
    <property type="project" value="UniProtKB-KW"/>
</dbReference>
<dbReference type="Gene3D" id="3.30.559.30">
    <property type="entry name" value="Nonribosomal peptide synthetase, condensation domain"/>
    <property type="match status" value="1"/>
</dbReference>
<dbReference type="GO" id="GO:0005829">
    <property type="term" value="C:cytosol"/>
    <property type="evidence" value="ECO:0007669"/>
    <property type="project" value="TreeGrafter"/>
</dbReference>
<dbReference type="InterPro" id="IPR000873">
    <property type="entry name" value="AMP-dep_synth/lig_dom"/>
</dbReference>
<comment type="caution">
    <text evidence="8">The sequence shown here is derived from an EMBL/GenBank/DDBJ whole genome shotgun (WGS) entry which is preliminary data.</text>
</comment>
<dbReference type="Gene3D" id="3.40.50.12780">
    <property type="entry name" value="N-terminal domain of ligase-like"/>
    <property type="match status" value="1"/>
</dbReference>
<dbReference type="RefSeq" id="WP_151570552.1">
    <property type="nucleotide sequence ID" value="NZ_WBMT01000033.1"/>
</dbReference>
<keyword evidence="3" id="KW-0597">Phosphoprotein</keyword>
<dbReference type="Pfam" id="PF00550">
    <property type="entry name" value="PP-binding"/>
    <property type="match status" value="1"/>
</dbReference>
<dbReference type="Pfam" id="PF13193">
    <property type="entry name" value="AMP-binding_C"/>
    <property type="match status" value="1"/>
</dbReference>
<feature type="region of interest" description="Disordered" evidence="6">
    <location>
        <begin position="286"/>
        <end position="306"/>
    </location>
</feature>
<dbReference type="GO" id="GO:0017000">
    <property type="term" value="P:antibiotic biosynthetic process"/>
    <property type="evidence" value="ECO:0007669"/>
    <property type="project" value="UniProtKB-KW"/>
</dbReference>
<evidence type="ECO:0000313" key="9">
    <source>
        <dbReference type="Proteomes" id="UP000468735"/>
    </source>
</evidence>
<dbReference type="SUPFAM" id="SSF52777">
    <property type="entry name" value="CoA-dependent acyltransferases"/>
    <property type="match status" value="2"/>
</dbReference>
<keyword evidence="4" id="KW-0677">Repeat</keyword>
<dbReference type="Pfam" id="PF00501">
    <property type="entry name" value="AMP-binding"/>
    <property type="match status" value="1"/>
</dbReference>
<evidence type="ECO:0000256" key="1">
    <source>
        <dbReference type="ARBA" id="ARBA00001957"/>
    </source>
</evidence>
<dbReference type="Proteomes" id="UP000468735">
    <property type="component" value="Unassembled WGS sequence"/>
</dbReference>
<dbReference type="NCBIfam" id="TIGR01720">
    <property type="entry name" value="NRPS-para261"/>
    <property type="match status" value="1"/>
</dbReference>
<dbReference type="Gene3D" id="3.30.559.10">
    <property type="entry name" value="Chloramphenicol acetyltransferase-like domain"/>
    <property type="match status" value="1"/>
</dbReference>
<evidence type="ECO:0000256" key="2">
    <source>
        <dbReference type="ARBA" id="ARBA00022450"/>
    </source>
</evidence>
<dbReference type="InterPro" id="IPR042099">
    <property type="entry name" value="ANL_N_sf"/>
</dbReference>
<dbReference type="FunFam" id="2.30.38.10:FF:000001">
    <property type="entry name" value="Non-ribosomal peptide synthetase PvdI"/>
    <property type="match status" value="1"/>
</dbReference>
<feature type="non-terminal residue" evidence="8">
    <location>
        <position position="1"/>
    </location>
</feature>
<comment type="cofactor">
    <cofactor evidence="1">
        <name>pantetheine 4'-phosphate</name>
        <dbReference type="ChEBI" id="CHEBI:47942"/>
    </cofactor>
</comment>
<dbReference type="InterPro" id="IPR036736">
    <property type="entry name" value="ACP-like_sf"/>
</dbReference>
<dbReference type="InterPro" id="IPR001242">
    <property type="entry name" value="Condensation_dom"/>
</dbReference>
<reference evidence="8 9" key="1">
    <citation type="submission" date="2019-09" db="EMBL/GenBank/DDBJ databases">
        <title>Actinomadura physcomitrii sp. nov., a novel actinomycete isolated from moss [Physcomitrium sphaericum (Ludw) Fuernr].</title>
        <authorList>
            <person name="Zhuang X."/>
            <person name="Liu C."/>
        </authorList>
    </citation>
    <scope>NUCLEOTIDE SEQUENCE [LARGE SCALE GENOMIC DNA]</scope>
    <source>
        <strain evidence="8 9">HMC1</strain>
    </source>
</reference>
<dbReference type="InterPro" id="IPR006162">
    <property type="entry name" value="Ppantetheine_attach_site"/>
</dbReference>
<accession>A0A6H9YMH9</accession>
<dbReference type="Pfam" id="PF00668">
    <property type="entry name" value="Condensation"/>
    <property type="match status" value="1"/>
</dbReference>
<dbReference type="EMBL" id="WBMT01000033">
    <property type="protein sequence ID" value="KAB2339844.1"/>
    <property type="molecule type" value="Genomic_DNA"/>
</dbReference>
<dbReference type="InterPro" id="IPR020806">
    <property type="entry name" value="PKS_PP-bd"/>
</dbReference>
<dbReference type="GO" id="GO:0031177">
    <property type="term" value="F:phosphopantetheine binding"/>
    <property type="evidence" value="ECO:0007669"/>
    <property type="project" value="InterPro"/>
</dbReference>
<dbReference type="InterPro" id="IPR009081">
    <property type="entry name" value="PP-bd_ACP"/>
</dbReference>
<dbReference type="Gene3D" id="3.30.300.30">
    <property type="match status" value="1"/>
</dbReference>
<dbReference type="InterPro" id="IPR010060">
    <property type="entry name" value="NRPS_synth"/>
</dbReference>
<protein>
    <submittedName>
        <fullName evidence="8">AMP-binding protein</fullName>
    </submittedName>
</protein>
<dbReference type="PROSITE" id="PS00012">
    <property type="entry name" value="PHOSPHOPANTETHEINE"/>
    <property type="match status" value="1"/>
</dbReference>
<name>A0A6H9YMH9_9ACTN</name>
<dbReference type="FunFam" id="1.10.1200.10:FF:000005">
    <property type="entry name" value="Nonribosomal peptide synthetase 1"/>
    <property type="match status" value="1"/>
</dbReference>
<dbReference type="PANTHER" id="PTHR45527:SF14">
    <property type="entry name" value="PLIPASTATIN SYNTHASE SUBUNIT B"/>
    <property type="match status" value="1"/>
</dbReference>
<evidence type="ECO:0000256" key="4">
    <source>
        <dbReference type="ARBA" id="ARBA00022737"/>
    </source>
</evidence>
<evidence type="ECO:0000313" key="8">
    <source>
        <dbReference type="EMBL" id="KAB2339844.1"/>
    </source>
</evidence>
<keyword evidence="9" id="KW-1185">Reference proteome</keyword>
<evidence type="ECO:0000259" key="7">
    <source>
        <dbReference type="PROSITE" id="PS50075"/>
    </source>
</evidence>
<dbReference type="Gene3D" id="1.10.1200.10">
    <property type="entry name" value="ACP-like"/>
    <property type="match status" value="1"/>
</dbReference>
<gene>
    <name evidence="8" type="ORF">F8566_47145</name>
</gene>
<dbReference type="SMART" id="SM01294">
    <property type="entry name" value="PKS_PP_betabranch"/>
    <property type="match status" value="1"/>
</dbReference>
<dbReference type="InterPro" id="IPR045851">
    <property type="entry name" value="AMP-bd_C_sf"/>
</dbReference>
<dbReference type="GO" id="GO:0008610">
    <property type="term" value="P:lipid biosynthetic process"/>
    <property type="evidence" value="ECO:0007669"/>
    <property type="project" value="UniProtKB-ARBA"/>
</dbReference>
<feature type="compositionally biased region" description="Low complexity" evidence="6">
    <location>
        <begin position="296"/>
        <end position="306"/>
    </location>
</feature>
<dbReference type="PANTHER" id="PTHR45527">
    <property type="entry name" value="NONRIBOSOMAL PEPTIDE SYNTHETASE"/>
    <property type="match status" value="1"/>
</dbReference>
<keyword evidence="2" id="KW-0596">Phosphopantetheine</keyword>
<feature type="domain" description="Carrier" evidence="7">
    <location>
        <begin position="214"/>
        <end position="288"/>
    </location>
</feature>
<dbReference type="OrthoDB" id="2472181at2"/>
<evidence type="ECO:0000256" key="3">
    <source>
        <dbReference type="ARBA" id="ARBA00022553"/>
    </source>
</evidence>
<dbReference type="InterPro" id="IPR025110">
    <property type="entry name" value="AMP-bd_C"/>
</dbReference>
<sequence length="787" mass="84534">VNMYGITETTVHVSYVALDRAYAATAPGSIIGTGIPDLRVYVLDDRLQPVPPGVVGELYVAGAGLARGYLNRQALTAERFVADPHGKPGTRMYRTGDLGRWRRDGSLEYLGRSDQQVQLRGFRIELGEIESVLARHESVSDVAVIIRDDRLIAYAAGTGIDSAELRRFAARDLPDHMVPATVVRLDALPLTSNGKLDRKTLPAPDFAAKVSARAPRTADEEALAALFAEVLGLERVGVDDGFFDLGGDSIIAIQLVSRARQSGLVISPRDVFQHQTVEQLAAVARPVGEGEEIETEAPGTGTGPVPATPIMHWFRGLRGPVTDYSQRMVLQAPPALDMERLTTALQTILDHHDMLRLRVNGDEFEVTETGTVDAASLLRRVDIQGLSGDALRDVLAHEANAAKARLDPSAGIVAQLVWFDAGARSGRLLLTLHHLVVDGVSWRILLPDLVTAWAGGELLPVPTSFRRWAQRLVAEASEPSRAAELPLWADIQSTPDPLLGARALDPAIDTFGTARHLTVDLPADVTGPLLTDVPAAFHGRANDVLLTGLALAVAEWRRGDDPAVLIDLEGHGREEIVPGVDLSRTTGWFTSIFPVRLDAGPIDWAEVRDGGQAVGTALKRVKEQLREIPDNGIGYGLLRHLNPATREHLAGRTPQIAFNYLGRSAVPEAADWSPAAQADSDALGSGQNDGLALVHAIEVNAHTRDLPGGPALTATWTWAGALFSAEDIEALADKWFEALRGLVAHVIDGGDDGPVGGFTPSDLSLVEVSQDEIDELAAELDDEWDGE</sequence>
<keyword evidence="5" id="KW-0045">Antibiotic biosynthesis</keyword>
<dbReference type="PROSITE" id="PS50075">
    <property type="entry name" value="CARRIER"/>
    <property type="match status" value="1"/>
</dbReference>
<dbReference type="GO" id="GO:0044550">
    <property type="term" value="P:secondary metabolite biosynthetic process"/>
    <property type="evidence" value="ECO:0007669"/>
    <property type="project" value="TreeGrafter"/>
</dbReference>